<keyword evidence="7" id="KW-0969">Cilium</keyword>
<dbReference type="InterPro" id="IPR042187">
    <property type="entry name" value="Flagellin_C_sub2"/>
</dbReference>
<dbReference type="InterPro" id="IPR046358">
    <property type="entry name" value="Flagellin_C"/>
</dbReference>
<evidence type="ECO:0000313" key="8">
    <source>
        <dbReference type="Proteomes" id="UP000028073"/>
    </source>
</evidence>
<dbReference type="Pfam" id="PF00700">
    <property type="entry name" value="Flagellin_C"/>
    <property type="match status" value="1"/>
</dbReference>
<dbReference type="SUPFAM" id="SSF64518">
    <property type="entry name" value="Phase 1 flagellin"/>
    <property type="match status" value="1"/>
</dbReference>
<evidence type="ECO:0000256" key="3">
    <source>
        <dbReference type="ARBA" id="ARBA00023143"/>
    </source>
</evidence>
<keyword evidence="7" id="KW-0966">Cell projection</keyword>
<dbReference type="PANTHER" id="PTHR42792">
    <property type="entry name" value="FLAGELLIN"/>
    <property type="match status" value="1"/>
</dbReference>
<keyword evidence="2 4" id="KW-0964">Secreted</keyword>
<dbReference type="GO" id="GO:0005198">
    <property type="term" value="F:structural molecule activity"/>
    <property type="evidence" value="ECO:0007669"/>
    <property type="project" value="UniProtKB-UniRule"/>
</dbReference>
<accession>A0A081ND15</accession>
<name>A0A081ND15_9GAMM</name>
<keyword evidence="7" id="KW-0282">Flagellum</keyword>
<dbReference type="OrthoDB" id="9796789at2"/>
<dbReference type="GO" id="GO:0005576">
    <property type="term" value="C:extracellular region"/>
    <property type="evidence" value="ECO:0007669"/>
    <property type="project" value="UniProtKB-SubCell"/>
</dbReference>
<dbReference type="Gene3D" id="1.20.1330.10">
    <property type="entry name" value="f41 fragment of flagellin, N-terminal domain"/>
    <property type="match status" value="2"/>
</dbReference>
<protein>
    <recommendedName>
        <fullName evidence="4">Flagellin</fullName>
    </recommendedName>
</protein>
<dbReference type="Gene3D" id="6.10.10.10">
    <property type="entry name" value="Flagellar export chaperone, C-terminal domain"/>
    <property type="match status" value="1"/>
</dbReference>
<keyword evidence="8" id="KW-1185">Reference proteome</keyword>
<dbReference type="Proteomes" id="UP000028073">
    <property type="component" value="Unassembled WGS sequence"/>
</dbReference>
<dbReference type="Pfam" id="PF00669">
    <property type="entry name" value="Flagellin_N"/>
    <property type="match status" value="1"/>
</dbReference>
<comment type="function">
    <text evidence="4">Flagellin is the subunit protein which polymerizes to form the filaments of bacterial flagella.</text>
</comment>
<evidence type="ECO:0000259" key="6">
    <source>
        <dbReference type="Pfam" id="PF00700"/>
    </source>
</evidence>
<dbReference type="PANTHER" id="PTHR42792:SF2">
    <property type="entry name" value="FLAGELLIN"/>
    <property type="match status" value="1"/>
</dbReference>
<dbReference type="GO" id="GO:0009288">
    <property type="term" value="C:bacterial-type flagellum"/>
    <property type="evidence" value="ECO:0007669"/>
    <property type="project" value="UniProtKB-SubCell"/>
</dbReference>
<keyword evidence="3 4" id="KW-0975">Bacterial flagellum</keyword>
<gene>
    <name evidence="7" type="ORF">GZ78_20875</name>
</gene>
<dbReference type="Gene3D" id="6.10.280.190">
    <property type="match status" value="1"/>
</dbReference>
<comment type="caution">
    <text evidence="7">The sequence shown here is derived from an EMBL/GenBank/DDBJ whole genome shotgun (WGS) entry which is preliminary data.</text>
</comment>
<organism evidence="7 8">
    <name type="scientific">Endozoicomonas numazuensis</name>
    <dbReference type="NCBI Taxonomy" id="1137799"/>
    <lineage>
        <taxon>Bacteria</taxon>
        <taxon>Pseudomonadati</taxon>
        <taxon>Pseudomonadota</taxon>
        <taxon>Gammaproteobacteria</taxon>
        <taxon>Oceanospirillales</taxon>
        <taxon>Endozoicomonadaceae</taxon>
        <taxon>Endozoicomonas</taxon>
    </lineage>
</organism>
<feature type="domain" description="Flagellin C-terminal" evidence="6">
    <location>
        <begin position="182"/>
        <end position="266"/>
    </location>
</feature>
<comment type="subcellular location">
    <subcellularLocation>
        <location evidence="4">Secreted</location>
    </subcellularLocation>
    <subcellularLocation>
        <location evidence="4">Bacterial flagellum</location>
    </subcellularLocation>
</comment>
<evidence type="ECO:0000313" key="7">
    <source>
        <dbReference type="EMBL" id="KEQ16338.1"/>
    </source>
</evidence>
<feature type="domain" description="Flagellin N-terminal" evidence="5">
    <location>
        <begin position="5"/>
        <end position="142"/>
    </location>
</feature>
<dbReference type="PRINTS" id="PR00207">
    <property type="entry name" value="FLAGELLIN"/>
</dbReference>
<dbReference type="InterPro" id="IPR001492">
    <property type="entry name" value="Flagellin"/>
</dbReference>
<proteinExistence type="inferred from homology"/>
<dbReference type="eggNOG" id="COG1344">
    <property type="taxonomic scope" value="Bacteria"/>
</dbReference>
<evidence type="ECO:0000256" key="2">
    <source>
        <dbReference type="ARBA" id="ARBA00022525"/>
    </source>
</evidence>
<comment type="similarity">
    <text evidence="1 4">Belongs to the bacterial flagellin family.</text>
</comment>
<sequence length="267" mass="28130">MVMSVNSNIASLNAQRNLTTSQSMLQTAMQRLSSGLRINSAKDDAAGLQISNKMTTQIRGLSVAIKNANDGISLAQTAEGAMQEITNSLQRMRELALQAANGTYATADRTSLNAEFTALQSEITRISSTTEFNGQTLLNATQNFTAAVNYTDGTGVTISLTAVSITASGNISTVSAATTALGQVDADISSIDGQRAGLGAAQNRLTSTINNLSNIRENMSASRSRILDTDFATETANLTKYQIMQQAGTAVLAQANQVPQNVLSLLR</sequence>
<evidence type="ECO:0000256" key="4">
    <source>
        <dbReference type="RuleBase" id="RU362073"/>
    </source>
</evidence>
<dbReference type="InterPro" id="IPR001029">
    <property type="entry name" value="Flagellin_N"/>
</dbReference>
<dbReference type="AlphaFoldDB" id="A0A081ND15"/>
<evidence type="ECO:0000259" key="5">
    <source>
        <dbReference type="Pfam" id="PF00669"/>
    </source>
</evidence>
<dbReference type="EMBL" id="JOKH01000005">
    <property type="protein sequence ID" value="KEQ16338.1"/>
    <property type="molecule type" value="Genomic_DNA"/>
</dbReference>
<reference evidence="7 8" key="1">
    <citation type="submission" date="2014-06" db="EMBL/GenBank/DDBJ databases">
        <title>Whole Genome Sequences of Three Symbiotic Endozoicomonas Bacteria.</title>
        <authorList>
            <person name="Neave M.J."/>
            <person name="Apprill A."/>
            <person name="Voolstra C.R."/>
        </authorList>
    </citation>
    <scope>NUCLEOTIDE SEQUENCE [LARGE SCALE GENOMIC DNA]</scope>
    <source>
        <strain evidence="7 8">DSM 25634</strain>
    </source>
</reference>
<evidence type="ECO:0000256" key="1">
    <source>
        <dbReference type="ARBA" id="ARBA00005709"/>
    </source>
</evidence>
<dbReference type="STRING" id="1137799.GZ78_20875"/>